<dbReference type="EMBL" id="OQ749652">
    <property type="protein sequence ID" value="WIC39572.1"/>
    <property type="molecule type" value="Genomic_DNA"/>
</dbReference>
<organism evidence="1 2">
    <name type="scientific">Phage Phass-1</name>
    <dbReference type="NCBI Taxonomy" id="3043662"/>
    <lineage>
        <taxon>Viruses</taxon>
        <taxon>Duplodnaviria</taxon>
        <taxon>Heunggongvirae</taxon>
        <taxon>Uroviricota</taxon>
        <taxon>Caudoviricetes</taxon>
        <taxon>Caudoviricetes code 15 clade</taxon>
    </lineage>
</organism>
<proteinExistence type="predicted"/>
<protein>
    <submittedName>
        <fullName evidence="1">Uncharacterized protein</fullName>
    </submittedName>
</protein>
<accession>A0AAF0LWI9</accession>
<sequence>MDCIDRYLSPMEKDLLNMVDMGIIYSEIGEIMLGRYGDKFWKPRKATSKTTPSQVVNNYLYWKMPNKIARSELTELALSYIKNKKAPV</sequence>
<dbReference type="Proteomes" id="UP001237988">
    <property type="component" value="Segment"/>
</dbReference>
<reference evidence="1" key="1">
    <citation type="submission" date="2023-04" db="EMBL/GenBank/DDBJ databases">
        <title>Bacteriophage Phass-1 Discovered in the Human Gut Virome - the Founding Member of the Proposed New Family Phassviridae.</title>
        <authorList>
            <person name="Tikunov A.Y."/>
            <person name="Morozova V.V."/>
            <person name="Chechushkov A.V."/>
            <person name="Tikunova N.V."/>
        </authorList>
    </citation>
    <scope>NUCLEOTIDE SEQUENCE</scope>
</reference>
<name>A0AAF0LWI9_9CAUD</name>
<evidence type="ECO:0000313" key="2">
    <source>
        <dbReference type="Proteomes" id="UP001237988"/>
    </source>
</evidence>
<evidence type="ECO:0000313" key="1">
    <source>
        <dbReference type="EMBL" id="WIC39572.1"/>
    </source>
</evidence>